<keyword evidence="5 8" id="KW-1133">Transmembrane helix</keyword>
<keyword evidence="3" id="KW-1003">Cell membrane</keyword>
<proteinExistence type="inferred from homology"/>
<feature type="transmembrane region" description="Helical" evidence="8">
    <location>
        <begin position="568"/>
        <end position="587"/>
    </location>
</feature>
<name>A0A238URC0_9ACTN</name>
<dbReference type="Pfam" id="PF03176">
    <property type="entry name" value="MMPL"/>
    <property type="match status" value="2"/>
</dbReference>
<dbReference type="SUPFAM" id="SSF82866">
    <property type="entry name" value="Multidrug efflux transporter AcrB transmembrane domain"/>
    <property type="match status" value="2"/>
</dbReference>
<reference evidence="10 11" key="1">
    <citation type="submission" date="2017-06" db="EMBL/GenBank/DDBJ databases">
        <authorList>
            <person name="Kim H.J."/>
            <person name="Triplett B.A."/>
        </authorList>
    </citation>
    <scope>NUCLEOTIDE SEQUENCE [LARGE SCALE GENOMIC DNA]</scope>
    <source>
        <strain evidence="10 11">DSM 44272</strain>
    </source>
</reference>
<feature type="transmembrane region" description="Helical" evidence="8">
    <location>
        <begin position="372"/>
        <end position="396"/>
    </location>
</feature>
<dbReference type="GO" id="GO:0005886">
    <property type="term" value="C:plasma membrane"/>
    <property type="evidence" value="ECO:0007669"/>
    <property type="project" value="UniProtKB-SubCell"/>
</dbReference>
<dbReference type="EMBL" id="FZNO01000001">
    <property type="protein sequence ID" value="SNR24690.1"/>
    <property type="molecule type" value="Genomic_DNA"/>
</dbReference>
<evidence type="ECO:0000256" key="1">
    <source>
        <dbReference type="ARBA" id="ARBA00004651"/>
    </source>
</evidence>
<feature type="transmembrane region" description="Helical" evidence="8">
    <location>
        <begin position="607"/>
        <end position="630"/>
    </location>
</feature>
<feature type="transmembrane region" description="Helical" evidence="8">
    <location>
        <begin position="651"/>
        <end position="670"/>
    </location>
</feature>
<organism evidence="10 11">
    <name type="scientific">Blastococcus mobilis</name>
    <dbReference type="NCBI Taxonomy" id="1938746"/>
    <lineage>
        <taxon>Bacteria</taxon>
        <taxon>Bacillati</taxon>
        <taxon>Actinomycetota</taxon>
        <taxon>Actinomycetes</taxon>
        <taxon>Geodermatophilales</taxon>
        <taxon>Geodermatophilaceae</taxon>
        <taxon>Blastococcus</taxon>
    </lineage>
</organism>
<evidence type="ECO:0000256" key="3">
    <source>
        <dbReference type="ARBA" id="ARBA00022475"/>
    </source>
</evidence>
<dbReference type="InterPro" id="IPR000731">
    <property type="entry name" value="SSD"/>
</dbReference>
<feature type="transmembrane region" description="Helical" evidence="8">
    <location>
        <begin position="310"/>
        <end position="335"/>
    </location>
</feature>
<dbReference type="AlphaFoldDB" id="A0A238URC0"/>
<comment type="subcellular location">
    <subcellularLocation>
        <location evidence="1">Cell membrane</location>
        <topology evidence="1">Multi-pass membrane protein</topology>
    </subcellularLocation>
</comment>
<evidence type="ECO:0000256" key="2">
    <source>
        <dbReference type="ARBA" id="ARBA00010157"/>
    </source>
</evidence>
<evidence type="ECO:0000313" key="11">
    <source>
        <dbReference type="Proteomes" id="UP000198403"/>
    </source>
</evidence>
<evidence type="ECO:0000256" key="5">
    <source>
        <dbReference type="ARBA" id="ARBA00022989"/>
    </source>
</evidence>
<dbReference type="PROSITE" id="PS50156">
    <property type="entry name" value="SSD"/>
    <property type="match status" value="1"/>
</dbReference>
<feature type="transmembrane region" description="Helical" evidence="8">
    <location>
        <begin position="188"/>
        <end position="221"/>
    </location>
</feature>
<dbReference type="InterPro" id="IPR004869">
    <property type="entry name" value="MMPL_dom"/>
</dbReference>
<evidence type="ECO:0000256" key="7">
    <source>
        <dbReference type="SAM" id="MobiDB-lite"/>
    </source>
</evidence>
<feature type="compositionally biased region" description="Basic and acidic residues" evidence="7">
    <location>
        <begin position="748"/>
        <end position="763"/>
    </location>
</feature>
<dbReference type="InterPro" id="IPR050545">
    <property type="entry name" value="Mycobact_MmpL"/>
</dbReference>
<feature type="region of interest" description="Disordered" evidence="7">
    <location>
        <begin position="733"/>
        <end position="763"/>
    </location>
</feature>
<comment type="similarity">
    <text evidence="2">Belongs to the resistance-nodulation-cell division (RND) (TC 2.A.6) family. MmpL subfamily.</text>
</comment>
<feature type="domain" description="SSD" evidence="9">
    <location>
        <begin position="200"/>
        <end position="332"/>
    </location>
</feature>
<evidence type="ECO:0000259" key="9">
    <source>
        <dbReference type="PROSITE" id="PS50156"/>
    </source>
</evidence>
<protein>
    <submittedName>
        <fullName evidence="10">Putative drug exporter of the RND superfamily</fullName>
    </submittedName>
</protein>
<dbReference type="Gene3D" id="1.20.1640.10">
    <property type="entry name" value="Multidrug efflux transporter AcrB transmembrane domain"/>
    <property type="match status" value="2"/>
</dbReference>
<feature type="transmembrane region" description="Helical" evidence="8">
    <location>
        <begin position="282"/>
        <end position="304"/>
    </location>
</feature>
<evidence type="ECO:0000256" key="8">
    <source>
        <dbReference type="SAM" id="Phobius"/>
    </source>
</evidence>
<gene>
    <name evidence="10" type="ORF">SAMN06272737_101280</name>
</gene>
<evidence type="ECO:0000256" key="4">
    <source>
        <dbReference type="ARBA" id="ARBA00022692"/>
    </source>
</evidence>
<sequence>MLLNRLGWLTVHHRLRVLAMTVLLVVVGGVVGVGVFSELTTGGFADEASESERARVTLLEEFEEGAPNLVVLVTPRAGTVDAPDVVREGEDLTRQMAGEPGVEQVWSYFSPGSPQSLRSGDGTRALVLARIGGDDDQVVHAVEELSPEYTIDNSVVSTSVGGSAEIARQTQEQIQHDLERAEIISTPVLIVLLVLVFGSVVAGALPFAIGLVAVVGTFFVLQVIAFFTDVSIFAVNLTTALGLGLAIDYSLFIVARFREERRSGLSHEDAVVRAVETAGRTIMFSAAIVAASLSALLVFPTVFLRSFAYAGIPVVLLAAVGAIVVLPALLAVVGARLDRWQVRWRRAPRARHQLTPPGFWHRVATRVMRRPVLMGGAVLALLVFLGSPFLGVQFGFADHRVLPEGTTSRTVQETVDEEFARGETANLYVVARDAWTSATPADVAGYAERLSDLDGVSRVDAATGSYVDGSQVAGPRDAGAAFVNETGTWLAVVPSVEAMSPEGERLVEEVRALPAPFSGLVGGPSAQLVDTKDALFDSLPLALGVIAFVTFGVLFLFTGGLLVPVKGLVLNLLSLSATFGAMVWVFQEGHLSELLGFTPTGTLDTNMPILMFCVAFGLSMDYEVFLLSRIKERYDVTGDNRHAVAWGLESTGRLVSAAALLLAVVFVAFATSGITFIKLMGLGTALAIVMDATLVRGVLVPAFMRLAGDANWWAPRPLRRLHARIRLREGPLDDPGERRMLVGSGHSGEADDVRESQGVPERN</sequence>
<dbReference type="Proteomes" id="UP000198403">
    <property type="component" value="Unassembled WGS sequence"/>
</dbReference>
<feature type="transmembrane region" description="Helical" evidence="8">
    <location>
        <begin position="15"/>
        <end position="36"/>
    </location>
</feature>
<dbReference type="PANTHER" id="PTHR33406">
    <property type="entry name" value="MEMBRANE PROTEIN MJ1562-RELATED"/>
    <property type="match status" value="1"/>
</dbReference>
<keyword evidence="6 8" id="KW-0472">Membrane</keyword>
<accession>A0A238URC0</accession>
<feature type="transmembrane region" description="Helical" evidence="8">
    <location>
        <begin position="233"/>
        <end position="255"/>
    </location>
</feature>
<feature type="transmembrane region" description="Helical" evidence="8">
    <location>
        <begin position="541"/>
        <end position="563"/>
    </location>
</feature>
<dbReference type="RefSeq" id="WP_217899114.1">
    <property type="nucleotide sequence ID" value="NZ_FZNO01000001.1"/>
</dbReference>
<keyword evidence="11" id="KW-1185">Reference proteome</keyword>
<dbReference type="PANTHER" id="PTHR33406:SF11">
    <property type="entry name" value="MEMBRANE PROTEIN SCO6666-RELATED"/>
    <property type="match status" value="1"/>
</dbReference>
<evidence type="ECO:0000313" key="10">
    <source>
        <dbReference type="EMBL" id="SNR24690.1"/>
    </source>
</evidence>
<evidence type="ECO:0000256" key="6">
    <source>
        <dbReference type="ARBA" id="ARBA00023136"/>
    </source>
</evidence>
<keyword evidence="4 8" id="KW-0812">Transmembrane</keyword>